<dbReference type="Proteomes" id="UP001480595">
    <property type="component" value="Unassembled WGS sequence"/>
</dbReference>
<sequence length="121" mass="13005">MVRITFLTTAIVAALSGSTAAYDCINGLDYCGSGLLQKGTVKFSLWSRRYPGLLTDVTICNLGNYYKDIVQALQNATQPTDPDHVNCSIFHCGGPDTVPFQKFCGAGECKDGGLGHNDYCN</sequence>
<reference evidence="2 3" key="1">
    <citation type="submission" date="2023-01" db="EMBL/GenBank/DDBJ databases">
        <title>Analysis of 21 Apiospora genomes using comparative genomics revels a genus with tremendous synthesis potential of carbohydrate active enzymes and secondary metabolites.</title>
        <authorList>
            <person name="Sorensen T."/>
        </authorList>
    </citation>
    <scope>NUCLEOTIDE SEQUENCE [LARGE SCALE GENOMIC DNA]</scope>
    <source>
        <strain evidence="2 3">CBS 135458</strain>
    </source>
</reference>
<gene>
    <name evidence="2" type="ORF">PG994_008398</name>
</gene>
<evidence type="ECO:0000256" key="1">
    <source>
        <dbReference type="SAM" id="SignalP"/>
    </source>
</evidence>
<evidence type="ECO:0000313" key="2">
    <source>
        <dbReference type="EMBL" id="KAK8062032.1"/>
    </source>
</evidence>
<accession>A0ABR1UTL2</accession>
<protein>
    <submittedName>
        <fullName evidence="2">Uncharacterized protein</fullName>
    </submittedName>
</protein>
<name>A0ABR1UTL2_9PEZI</name>
<dbReference type="RefSeq" id="XP_066715294.1">
    <property type="nucleotide sequence ID" value="XM_066859807.1"/>
</dbReference>
<dbReference type="EMBL" id="JAQQWL010000008">
    <property type="protein sequence ID" value="KAK8062032.1"/>
    <property type="molecule type" value="Genomic_DNA"/>
</dbReference>
<organism evidence="2 3">
    <name type="scientific">Apiospora phragmitis</name>
    <dbReference type="NCBI Taxonomy" id="2905665"/>
    <lineage>
        <taxon>Eukaryota</taxon>
        <taxon>Fungi</taxon>
        <taxon>Dikarya</taxon>
        <taxon>Ascomycota</taxon>
        <taxon>Pezizomycotina</taxon>
        <taxon>Sordariomycetes</taxon>
        <taxon>Xylariomycetidae</taxon>
        <taxon>Amphisphaeriales</taxon>
        <taxon>Apiosporaceae</taxon>
        <taxon>Apiospora</taxon>
    </lineage>
</organism>
<dbReference type="GeneID" id="92092870"/>
<comment type="caution">
    <text evidence="2">The sequence shown here is derived from an EMBL/GenBank/DDBJ whole genome shotgun (WGS) entry which is preliminary data.</text>
</comment>
<proteinExistence type="predicted"/>
<keyword evidence="1" id="KW-0732">Signal</keyword>
<keyword evidence="3" id="KW-1185">Reference proteome</keyword>
<evidence type="ECO:0000313" key="3">
    <source>
        <dbReference type="Proteomes" id="UP001480595"/>
    </source>
</evidence>
<feature type="chain" id="PRO_5047365087" evidence="1">
    <location>
        <begin position="22"/>
        <end position="121"/>
    </location>
</feature>
<feature type="signal peptide" evidence="1">
    <location>
        <begin position="1"/>
        <end position="21"/>
    </location>
</feature>